<gene>
    <name evidence="2" type="ORF">H1W37_01235</name>
</gene>
<reference evidence="2 3" key="1">
    <citation type="submission" date="2020-07" db="EMBL/GenBank/DDBJ databases">
        <authorList>
            <person name="Li M."/>
        </authorList>
    </citation>
    <scope>NUCLEOTIDE SEQUENCE [LARGE SCALE GENOMIC DNA]</scope>
    <source>
        <strain evidence="2 3">DSM 23284</strain>
    </source>
</reference>
<keyword evidence="3" id="KW-1185">Reference proteome</keyword>
<dbReference type="RefSeq" id="WP_181758442.1">
    <property type="nucleotide sequence ID" value="NZ_BMCR01000001.1"/>
</dbReference>
<dbReference type="EMBL" id="JACEON010000001">
    <property type="protein sequence ID" value="MBA4610258.1"/>
    <property type="molecule type" value="Genomic_DNA"/>
</dbReference>
<evidence type="ECO:0000256" key="1">
    <source>
        <dbReference type="SAM" id="Phobius"/>
    </source>
</evidence>
<sequence length="137" mass="13833">MTIKRRSGVGFILGGLVGAGGVALSAAATHSAATELLRPAAQMLLFHAPLFLSLSLLFLWRGRGVSAAVLAMGTGALVVLVAGLALFCGDLLFRAYGGARLFPFAAPLGGSLLIAAWVGVILTGAALLRSGETERGA</sequence>
<comment type="caution">
    <text evidence="2">The sequence shown here is derived from an EMBL/GenBank/DDBJ whole genome shotgun (WGS) entry which is preliminary data.</text>
</comment>
<keyword evidence="1" id="KW-0472">Membrane</keyword>
<dbReference type="AlphaFoldDB" id="A0A838XNC2"/>
<organism evidence="2 3">
    <name type="scientific">Stappia taiwanensis</name>
    <dbReference type="NCBI Taxonomy" id="992267"/>
    <lineage>
        <taxon>Bacteria</taxon>
        <taxon>Pseudomonadati</taxon>
        <taxon>Pseudomonadota</taxon>
        <taxon>Alphaproteobacteria</taxon>
        <taxon>Hyphomicrobiales</taxon>
        <taxon>Stappiaceae</taxon>
        <taxon>Stappia</taxon>
    </lineage>
</organism>
<dbReference type="Proteomes" id="UP000559404">
    <property type="component" value="Unassembled WGS sequence"/>
</dbReference>
<protein>
    <submittedName>
        <fullName evidence="2">DUF423 domain-containing protein</fullName>
    </submittedName>
</protein>
<evidence type="ECO:0000313" key="2">
    <source>
        <dbReference type="EMBL" id="MBA4610258.1"/>
    </source>
</evidence>
<accession>A0A838XNC2</accession>
<reference evidence="2 3" key="2">
    <citation type="submission" date="2020-08" db="EMBL/GenBank/DDBJ databases">
        <title>Stappia taiwanensis sp. nov., isolated from a coastal thermal spring.</title>
        <authorList>
            <person name="Kampfer P."/>
        </authorList>
    </citation>
    <scope>NUCLEOTIDE SEQUENCE [LARGE SCALE GENOMIC DNA]</scope>
    <source>
        <strain evidence="2 3">DSM 23284</strain>
    </source>
</reference>
<dbReference type="InterPro" id="IPR006696">
    <property type="entry name" value="DUF423"/>
</dbReference>
<keyword evidence="1" id="KW-0812">Transmembrane</keyword>
<evidence type="ECO:0000313" key="3">
    <source>
        <dbReference type="Proteomes" id="UP000559404"/>
    </source>
</evidence>
<feature type="transmembrane region" description="Helical" evidence="1">
    <location>
        <begin position="41"/>
        <end position="60"/>
    </location>
</feature>
<proteinExistence type="predicted"/>
<keyword evidence="1" id="KW-1133">Transmembrane helix</keyword>
<feature type="transmembrane region" description="Helical" evidence="1">
    <location>
        <begin position="67"/>
        <end position="92"/>
    </location>
</feature>
<name>A0A838XNC2_9HYPH</name>
<feature type="transmembrane region" description="Helical" evidence="1">
    <location>
        <begin position="104"/>
        <end position="128"/>
    </location>
</feature>
<dbReference type="Pfam" id="PF04241">
    <property type="entry name" value="DUF423"/>
    <property type="match status" value="1"/>
</dbReference>